<dbReference type="Pfam" id="PF00583">
    <property type="entry name" value="Acetyltransf_1"/>
    <property type="match status" value="1"/>
</dbReference>
<keyword evidence="4" id="KW-1185">Reference proteome</keyword>
<dbReference type="PROSITE" id="PS51186">
    <property type="entry name" value="GNAT"/>
    <property type="match status" value="1"/>
</dbReference>
<dbReference type="PANTHER" id="PTHR41700:SF1">
    <property type="entry name" value="N-ACETYLTRANSFERASE DOMAIN-CONTAINING PROTEIN"/>
    <property type="match status" value="1"/>
</dbReference>
<dbReference type="InterPro" id="IPR038764">
    <property type="entry name" value="GNAT_N_AcTrfase_prd"/>
</dbReference>
<proteinExistence type="predicted"/>
<feature type="compositionally biased region" description="Polar residues" evidence="1">
    <location>
        <begin position="264"/>
        <end position="273"/>
    </location>
</feature>
<dbReference type="Proteomes" id="UP000004367">
    <property type="component" value="Unassembled WGS sequence"/>
</dbReference>
<feature type="region of interest" description="Disordered" evidence="1">
    <location>
        <begin position="253"/>
        <end position="273"/>
    </location>
</feature>
<evidence type="ECO:0000313" key="4">
    <source>
        <dbReference type="Proteomes" id="UP000004367"/>
    </source>
</evidence>
<dbReference type="GO" id="GO:0016747">
    <property type="term" value="F:acyltransferase activity, transferring groups other than amino-acyl groups"/>
    <property type="evidence" value="ECO:0007669"/>
    <property type="project" value="InterPro"/>
</dbReference>
<dbReference type="PANTHER" id="PTHR41700">
    <property type="entry name" value="GCN5-RELATED N-ACETYLTRANSFERASE"/>
    <property type="match status" value="1"/>
</dbReference>
<evidence type="ECO:0000313" key="3">
    <source>
        <dbReference type="EMBL" id="GAB46945.1"/>
    </source>
</evidence>
<feature type="domain" description="N-acetyltransferase" evidence="2">
    <location>
        <begin position="3"/>
        <end position="151"/>
    </location>
</feature>
<dbReference type="eggNOG" id="COG3375">
    <property type="taxonomic scope" value="Bacteria"/>
</dbReference>
<dbReference type="InterPro" id="IPR000182">
    <property type="entry name" value="GNAT_dom"/>
</dbReference>
<dbReference type="EMBL" id="BAFE01000001">
    <property type="protein sequence ID" value="GAB46945.1"/>
    <property type="molecule type" value="Genomic_DNA"/>
</dbReference>
<dbReference type="STRING" id="1089455.MOPEL_001_00630"/>
<protein>
    <recommendedName>
        <fullName evidence="2">N-acetyltransferase domain-containing protein</fullName>
    </recommendedName>
</protein>
<sequence length="273" mass="28733">MHVDVKELDGPDDAEAATSLLAAVWGTPYESAPIPGDVVAAISAWGGSLLGAYVDGTLVGVAVGIAAAPHSDTLASLVTGVLPTAKGLGVGRALKEAQRRWAADRGVTGIEWTFDPLVRRNAHFNLVRLGADVVSYHVEHYPPIPDAINGGDPTDRLLARWDVRAATSRVALDPGAVLDAGAATVLDEGDDRRPRLHERPASGPWLLGTPADVETLRPADPAAALAWRETFREMFLDAIDTGRRVTGFTTTGAYVLTPDPTPRPTSDATGDAR</sequence>
<accession>H5UMI7</accession>
<evidence type="ECO:0000259" key="2">
    <source>
        <dbReference type="PROSITE" id="PS51186"/>
    </source>
</evidence>
<dbReference type="OrthoDB" id="9797990at2"/>
<dbReference type="AlphaFoldDB" id="H5UMI7"/>
<comment type="caution">
    <text evidence="3">The sequence shown here is derived from an EMBL/GenBank/DDBJ whole genome shotgun (WGS) entry which is preliminary data.</text>
</comment>
<name>H5UMI7_9MICO</name>
<organism evidence="3 4">
    <name type="scientific">Mobilicoccus pelagius NBRC 104925</name>
    <dbReference type="NCBI Taxonomy" id="1089455"/>
    <lineage>
        <taxon>Bacteria</taxon>
        <taxon>Bacillati</taxon>
        <taxon>Actinomycetota</taxon>
        <taxon>Actinomycetes</taxon>
        <taxon>Micrococcales</taxon>
        <taxon>Dermatophilaceae</taxon>
        <taxon>Mobilicoccus</taxon>
    </lineage>
</organism>
<dbReference type="CDD" id="cd04301">
    <property type="entry name" value="NAT_SF"/>
    <property type="match status" value="1"/>
</dbReference>
<reference evidence="3 4" key="1">
    <citation type="submission" date="2012-02" db="EMBL/GenBank/DDBJ databases">
        <title>Whole genome shotgun sequence of Mobilicoccus pelagius NBRC 104925.</title>
        <authorList>
            <person name="Yoshida Y."/>
            <person name="Hosoyama A."/>
            <person name="Tsuchikane K."/>
            <person name="Katsumata H."/>
            <person name="Yamazaki S."/>
            <person name="Fujita N."/>
        </authorList>
    </citation>
    <scope>NUCLEOTIDE SEQUENCE [LARGE SCALE GENOMIC DNA]</scope>
    <source>
        <strain evidence="3 4">NBRC 104925</strain>
    </source>
</reference>
<evidence type="ECO:0000256" key="1">
    <source>
        <dbReference type="SAM" id="MobiDB-lite"/>
    </source>
</evidence>
<dbReference type="InterPro" id="IPR016181">
    <property type="entry name" value="Acyl_CoA_acyltransferase"/>
</dbReference>
<gene>
    <name evidence="3" type="ORF">MOPEL_001_00630</name>
</gene>
<dbReference type="Gene3D" id="3.40.630.30">
    <property type="match status" value="1"/>
</dbReference>
<dbReference type="SUPFAM" id="SSF55729">
    <property type="entry name" value="Acyl-CoA N-acyltransferases (Nat)"/>
    <property type="match status" value="1"/>
</dbReference>